<keyword evidence="2" id="KW-1185">Reference proteome</keyword>
<name>A0ABN1QZN0_9ACTN</name>
<gene>
    <name evidence="1" type="ORF">GCM10009550_25360</name>
</gene>
<comment type="caution">
    <text evidence="1">The sequence shown here is derived from an EMBL/GenBank/DDBJ whole genome shotgun (WGS) entry which is preliminary data.</text>
</comment>
<evidence type="ECO:0000313" key="2">
    <source>
        <dbReference type="Proteomes" id="UP001500665"/>
    </source>
</evidence>
<organism evidence="1 2">
    <name type="scientific">Actinocorallia libanotica</name>
    <dbReference type="NCBI Taxonomy" id="46162"/>
    <lineage>
        <taxon>Bacteria</taxon>
        <taxon>Bacillati</taxon>
        <taxon>Actinomycetota</taxon>
        <taxon>Actinomycetes</taxon>
        <taxon>Streptosporangiales</taxon>
        <taxon>Thermomonosporaceae</taxon>
        <taxon>Actinocorallia</taxon>
    </lineage>
</organism>
<proteinExistence type="predicted"/>
<evidence type="ECO:0000313" key="1">
    <source>
        <dbReference type="EMBL" id="GAA0948726.1"/>
    </source>
</evidence>
<dbReference type="RefSeq" id="WP_344240149.1">
    <property type="nucleotide sequence ID" value="NZ_BAAAHH010000008.1"/>
</dbReference>
<protein>
    <submittedName>
        <fullName evidence="1">Uncharacterized protein</fullName>
    </submittedName>
</protein>
<dbReference type="EMBL" id="BAAAHH010000008">
    <property type="protein sequence ID" value="GAA0948726.1"/>
    <property type="molecule type" value="Genomic_DNA"/>
</dbReference>
<reference evidence="1 2" key="1">
    <citation type="journal article" date="2019" name="Int. J. Syst. Evol. Microbiol.">
        <title>The Global Catalogue of Microorganisms (GCM) 10K type strain sequencing project: providing services to taxonomists for standard genome sequencing and annotation.</title>
        <authorList>
            <consortium name="The Broad Institute Genomics Platform"/>
            <consortium name="The Broad Institute Genome Sequencing Center for Infectious Disease"/>
            <person name="Wu L."/>
            <person name="Ma J."/>
        </authorList>
    </citation>
    <scope>NUCLEOTIDE SEQUENCE [LARGE SCALE GENOMIC DNA]</scope>
    <source>
        <strain evidence="1 2">JCM 10696</strain>
    </source>
</reference>
<sequence length="215" mass="23652">MHVRKGLAWRVRRGPTLLLPEVPQRLLETVRLFAPEARQQDGVVVAGSALLKGPFEVTPRLARGARLPDGWAVAYVGEGPHGLVAGLARRLGGLWFQDGKAVTYREDEDQTVTVYLPRRPEPERLASLVEDVTHTATPDTDLYSGGLVSLLVRKVHEHHVTCDLHSSDTHRLGRTALAIAREFGGVALDGDGYRITAPEDLKPVPRQRGRASEQQ</sequence>
<accession>A0ABN1QZN0</accession>
<dbReference type="Proteomes" id="UP001500665">
    <property type="component" value="Unassembled WGS sequence"/>
</dbReference>